<dbReference type="PROSITE" id="PS00739">
    <property type="entry name" value="ADOHCYASE_2"/>
    <property type="match status" value="1"/>
</dbReference>
<comment type="function">
    <text evidence="5">May play a key role in the regulation of the intracellular concentration of adenosylhomocysteine.</text>
</comment>
<feature type="binding site" evidence="5">
    <location>
        <position position="224"/>
    </location>
    <ligand>
        <name>NAD(+)</name>
        <dbReference type="ChEBI" id="CHEBI:57540"/>
    </ligand>
</feature>
<dbReference type="PROSITE" id="PS00738">
    <property type="entry name" value="ADOHCYASE_1"/>
    <property type="match status" value="1"/>
</dbReference>
<feature type="domain" description="S-adenosyl-L-homocysteine hydrolase NAD binding" evidence="10">
    <location>
        <begin position="224"/>
        <end position="383"/>
    </location>
</feature>
<feature type="binding site" evidence="5 6">
    <location>
        <position position="189"/>
    </location>
    <ligand>
        <name>substrate</name>
    </ligand>
</feature>
<dbReference type="InterPro" id="IPR020082">
    <property type="entry name" value="S-Ado-L-homoCys_hydrolase_CS"/>
</dbReference>
<protein>
    <recommendedName>
        <fullName evidence="5">Adenosylhomocysteinase</fullName>
        <ecNumber evidence="5">3.13.2.1</ecNumber>
    </recommendedName>
    <alternativeName>
        <fullName evidence="5">S-adenosyl-L-homocysteine hydrolase</fullName>
        <shortName evidence="5">AdoHcyase</shortName>
    </alternativeName>
</protein>
<dbReference type="CDD" id="cd00401">
    <property type="entry name" value="SAHH"/>
    <property type="match status" value="1"/>
</dbReference>
<dbReference type="STRING" id="218672.SAMN04489759_101547"/>
<evidence type="ECO:0000256" key="6">
    <source>
        <dbReference type="PIRSR" id="PIRSR001109-1"/>
    </source>
</evidence>
<keyword evidence="4 5" id="KW-0520">NAD</keyword>
<dbReference type="EMBL" id="FNBP01000001">
    <property type="protein sequence ID" value="SDF18819.1"/>
    <property type="molecule type" value="Genomic_DNA"/>
</dbReference>
<feature type="binding site" evidence="7">
    <location>
        <begin position="255"/>
        <end position="260"/>
    </location>
    <ligand>
        <name>NAD(+)</name>
        <dbReference type="ChEBI" id="CHEBI:57540"/>
    </ligand>
</feature>
<keyword evidence="2 5" id="KW-0554">One-carbon metabolism</keyword>
<dbReference type="SMART" id="SM00996">
    <property type="entry name" value="AdoHcyase"/>
    <property type="match status" value="1"/>
</dbReference>
<dbReference type="NCBIfam" id="NF004005">
    <property type="entry name" value="PRK05476.2-3"/>
    <property type="match status" value="1"/>
</dbReference>
<evidence type="ECO:0000256" key="8">
    <source>
        <dbReference type="RuleBase" id="RU000548"/>
    </source>
</evidence>
<comment type="subcellular location">
    <subcellularLocation>
        <location evidence="5">Cytoplasm</location>
    </subcellularLocation>
</comment>
<dbReference type="GO" id="GO:0004013">
    <property type="term" value="F:adenosylhomocysteinase activity"/>
    <property type="evidence" value="ECO:0007669"/>
    <property type="project" value="UniProtKB-UniRule"/>
</dbReference>
<evidence type="ECO:0000256" key="5">
    <source>
        <dbReference type="HAMAP-Rule" id="MF_00563"/>
    </source>
</evidence>
<evidence type="ECO:0000256" key="1">
    <source>
        <dbReference type="ARBA" id="ARBA00007122"/>
    </source>
</evidence>
<dbReference type="GO" id="GO:0005829">
    <property type="term" value="C:cytosol"/>
    <property type="evidence" value="ECO:0007669"/>
    <property type="project" value="TreeGrafter"/>
</dbReference>
<comment type="similarity">
    <text evidence="1 5 9">Belongs to the adenosylhomocysteinase family.</text>
</comment>
<comment type="cofactor">
    <cofactor evidence="5 7 8">
        <name>NAD(+)</name>
        <dbReference type="ChEBI" id="CHEBI:57540"/>
    </cofactor>
    <text evidence="5 7 8">Binds 1 NAD(+) per subunit.</text>
</comment>
<dbReference type="GO" id="GO:0033353">
    <property type="term" value="P:S-adenosylmethionine cycle"/>
    <property type="evidence" value="ECO:0007669"/>
    <property type="project" value="TreeGrafter"/>
</dbReference>
<dbReference type="Pfam" id="PF00670">
    <property type="entry name" value="AdoHcyase_NAD"/>
    <property type="match status" value="1"/>
</dbReference>
<keyword evidence="3 5" id="KW-0378">Hydrolase</keyword>
<dbReference type="InterPro" id="IPR015878">
    <property type="entry name" value="Ado_hCys_hydrolase_NAD-bd"/>
</dbReference>
<dbReference type="EC" id="3.13.2.1" evidence="5"/>
<dbReference type="InterPro" id="IPR036291">
    <property type="entry name" value="NAD(P)-bd_dom_sf"/>
</dbReference>
<comment type="pathway">
    <text evidence="5 8">Amino-acid biosynthesis; L-homocysteine biosynthesis; L-homocysteine from S-adenosyl-L-homocysteine: step 1/1.</text>
</comment>
<dbReference type="PIRSF" id="PIRSF001109">
    <property type="entry name" value="Ad_hcy_hydrolase"/>
    <property type="match status" value="1"/>
</dbReference>
<keyword evidence="5" id="KW-0963">Cytoplasm</keyword>
<evidence type="ECO:0000256" key="7">
    <source>
        <dbReference type="PIRSR" id="PIRSR001109-2"/>
    </source>
</evidence>
<gene>
    <name evidence="5" type="primary">ahcY</name>
    <name evidence="11" type="ORF">SAMN04489759_101547</name>
</gene>
<dbReference type="FunFam" id="3.40.50.720:FF:000004">
    <property type="entry name" value="Adenosylhomocysteinase"/>
    <property type="match status" value="1"/>
</dbReference>
<dbReference type="HAMAP" id="MF_00563">
    <property type="entry name" value="AdoHcyase"/>
    <property type="match status" value="1"/>
</dbReference>
<dbReference type="UniPathway" id="UPA00314">
    <property type="reaction ID" value="UER00076"/>
</dbReference>
<evidence type="ECO:0000313" key="12">
    <source>
        <dbReference type="Proteomes" id="UP000199399"/>
    </source>
</evidence>
<organism evidence="11 12">
    <name type="scientific">Sulfitobacter delicatus</name>
    <dbReference type="NCBI Taxonomy" id="218672"/>
    <lineage>
        <taxon>Bacteria</taxon>
        <taxon>Pseudomonadati</taxon>
        <taxon>Pseudomonadota</taxon>
        <taxon>Alphaproteobacteria</taxon>
        <taxon>Rhodobacterales</taxon>
        <taxon>Roseobacteraceae</taxon>
        <taxon>Sulfitobacter</taxon>
    </lineage>
</organism>
<dbReference type="Proteomes" id="UP000199399">
    <property type="component" value="Unassembled WGS sequence"/>
</dbReference>
<feature type="binding site" evidence="5 7">
    <location>
        <position position="276"/>
    </location>
    <ligand>
        <name>NAD(+)</name>
        <dbReference type="ChEBI" id="CHEBI:57540"/>
    </ligand>
</feature>
<evidence type="ECO:0000259" key="10">
    <source>
        <dbReference type="SMART" id="SM00997"/>
    </source>
</evidence>
<evidence type="ECO:0000256" key="3">
    <source>
        <dbReference type="ARBA" id="ARBA00022801"/>
    </source>
</evidence>
<accession>A0A1G7J2T5</accession>
<evidence type="ECO:0000256" key="4">
    <source>
        <dbReference type="ARBA" id="ARBA00023027"/>
    </source>
</evidence>
<proteinExistence type="inferred from homology"/>
<feature type="binding site" evidence="5 6">
    <location>
        <position position="128"/>
    </location>
    <ligand>
        <name>substrate</name>
    </ligand>
</feature>
<dbReference type="SMART" id="SM00997">
    <property type="entry name" value="AdoHcyase_NAD"/>
    <property type="match status" value="1"/>
</dbReference>
<feature type="binding site" evidence="5 7">
    <location>
        <begin position="332"/>
        <end position="334"/>
    </location>
    <ligand>
        <name>NAD(+)</name>
        <dbReference type="ChEBI" id="CHEBI:57540"/>
    </ligand>
</feature>
<dbReference type="InterPro" id="IPR000043">
    <property type="entry name" value="Adenosylhomocysteinase-like"/>
</dbReference>
<evidence type="ECO:0000256" key="9">
    <source>
        <dbReference type="RuleBase" id="RU004166"/>
    </source>
</evidence>
<evidence type="ECO:0000256" key="2">
    <source>
        <dbReference type="ARBA" id="ARBA00022563"/>
    </source>
</evidence>
<feature type="binding site" evidence="7">
    <location>
        <position position="384"/>
    </location>
    <ligand>
        <name>NAD(+)</name>
        <dbReference type="ChEBI" id="CHEBI:57540"/>
    </ligand>
</feature>
<feature type="binding site" evidence="5 7">
    <location>
        <begin position="190"/>
        <end position="192"/>
    </location>
    <ligand>
        <name>NAD(+)</name>
        <dbReference type="ChEBI" id="CHEBI:57540"/>
    </ligand>
</feature>
<feature type="binding site" evidence="5">
    <location>
        <position position="311"/>
    </location>
    <ligand>
        <name>NAD(+)</name>
        <dbReference type="ChEBI" id="CHEBI:57540"/>
    </ligand>
</feature>
<dbReference type="NCBIfam" id="TIGR00936">
    <property type="entry name" value="ahcY"/>
    <property type="match status" value="1"/>
</dbReference>
<dbReference type="GO" id="GO:0071269">
    <property type="term" value="P:L-homocysteine biosynthetic process"/>
    <property type="evidence" value="ECO:0007669"/>
    <property type="project" value="UniProtKB-UniRule"/>
</dbReference>
<dbReference type="PANTHER" id="PTHR23420:SF0">
    <property type="entry name" value="ADENOSYLHOMOCYSTEINASE"/>
    <property type="match status" value="1"/>
</dbReference>
<dbReference type="OrthoDB" id="9802717at2"/>
<name>A0A1G7J2T5_9RHOB</name>
<feature type="binding site" evidence="5 6">
    <location>
        <position position="223"/>
    </location>
    <ligand>
        <name>substrate</name>
    </ligand>
</feature>
<sequence length="463" mass="50999">MAKDYIVKDINLAAYGRKELDIAETEMPGLMALREEYGQSKPLKGARIVGSLHMTIQTAVLIETLVALGADVRWASCNIFSTQDHAAAAIAEAGVPVFAIKGQSLVEHWDYLDKSFMFPEGPNLILDDGGDATLYILLGARVENGEDDLIAVPKSEEEEAIFAQIKKRMAESPGWFTRMRDQIKGVSEETTTGVHRLYDLVKQGQLPFPAINVNDSVTKSKFDNKYGCKESLVDGIRRATDTMMAGKVAVVMGYGDVGKGSAASLRGAGARVKVTEVDPICALQAAMDGFEVVLLEDVVSTADIFITTTGNKDVIRIEHMREMKDMAIVGNIGHFDNEIQVASLKNHKWTNIKEQVDMIEMPNGNRLILLSEGRLLNLGNATGHPSFVMSASFTNQVLAQIELWENTDKYGNDVYILPKHLDEKVARLHLDRIGVKLSKLDPEQAAYIGVSPDGPFKPEHYRY</sequence>
<keyword evidence="12" id="KW-1185">Reference proteome</keyword>
<comment type="catalytic activity">
    <reaction evidence="5 8">
        <text>S-adenosyl-L-homocysteine + H2O = L-homocysteine + adenosine</text>
        <dbReference type="Rhea" id="RHEA:21708"/>
        <dbReference type="ChEBI" id="CHEBI:15377"/>
        <dbReference type="ChEBI" id="CHEBI:16335"/>
        <dbReference type="ChEBI" id="CHEBI:57856"/>
        <dbReference type="ChEBI" id="CHEBI:58199"/>
        <dbReference type="EC" id="3.13.2.1"/>
    </reaction>
</comment>
<dbReference type="SUPFAM" id="SSF52283">
    <property type="entry name" value="Formate/glycerate dehydrogenase catalytic domain-like"/>
    <property type="match status" value="1"/>
</dbReference>
<evidence type="ECO:0000313" key="11">
    <source>
        <dbReference type="EMBL" id="SDF18819.1"/>
    </source>
</evidence>
<dbReference type="Gene3D" id="3.40.50.1480">
    <property type="entry name" value="Adenosylhomocysteinase-like"/>
    <property type="match status" value="1"/>
</dbReference>
<feature type="binding site" evidence="5 7">
    <location>
        <position position="377"/>
    </location>
    <ligand>
        <name>NAD(+)</name>
        <dbReference type="ChEBI" id="CHEBI:57540"/>
    </ligand>
</feature>
<dbReference type="RefSeq" id="WP_093738891.1">
    <property type="nucleotide sequence ID" value="NZ_FNBP01000001.1"/>
</dbReference>
<dbReference type="AlphaFoldDB" id="A0A1G7J2T5"/>
<feature type="binding site" evidence="5 6">
    <location>
        <position position="219"/>
    </location>
    <ligand>
        <name>substrate</name>
    </ligand>
</feature>
<dbReference type="SUPFAM" id="SSF51735">
    <property type="entry name" value="NAD(P)-binding Rossmann-fold domains"/>
    <property type="match status" value="1"/>
</dbReference>
<reference evidence="12" key="1">
    <citation type="submission" date="2016-10" db="EMBL/GenBank/DDBJ databases">
        <authorList>
            <person name="Varghese N."/>
            <person name="Submissions S."/>
        </authorList>
    </citation>
    <scope>NUCLEOTIDE SEQUENCE [LARGE SCALE GENOMIC DNA]</scope>
    <source>
        <strain evidence="12">DSM 16477</strain>
    </source>
</reference>
<dbReference type="Gene3D" id="3.40.50.720">
    <property type="entry name" value="NAD(P)-binding Rossmann-like Domain"/>
    <property type="match status" value="1"/>
</dbReference>
<feature type="binding site" evidence="5 6">
    <location>
        <position position="55"/>
    </location>
    <ligand>
        <name>substrate</name>
    </ligand>
</feature>
<dbReference type="InterPro" id="IPR042172">
    <property type="entry name" value="Adenosylhomocyst_ase-like_sf"/>
</dbReference>
<feature type="binding site" evidence="5">
    <location>
        <begin position="253"/>
        <end position="258"/>
    </location>
    <ligand>
        <name>NAD(+)</name>
        <dbReference type="ChEBI" id="CHEBI:57540"/>
    </ligand>
</feature>
<dbReference type="GO" id="GO:0006730">
    <property type="term" value="P:one-carbon metabolic process"/>
    <property type="evidence" value="ECO:0007669"/>
    <property type="project" value="UniProtKB-UniRule"/>
</dbReference>
<dbReference type="PANTHER" id="PTHR23420">
    <property type="entry name" value="ADENOSYLHOMOCYSTEINASE"/>
    <property type="match status" value="1"/>
</dbReference>
<dbReference type="Pfam" id="PF05221">
    <property type="entry name" value="AdoHcyase"/>
    <property type="match status" value="1"/>
</dbReference>